<dbReference type="PaxDb" id="8022-A0A060WC28"/>
<organism evidence="1 2">
    <name type="scientific">Oncorhynchus mykiss</name>
    <name type="common">Rainbow trout</name>
    <name type="synonym">Salmo gairdneri</name>
    <dbReference type="NCBI Taxonomy" id="8022"/>
    <lineage>
        <taxon>Eukaryota</taxon>
        <taxon>Metazoa</taxon>
        <taxon>Chordata</taxon>
        <taxon>Craniata</taxon>
        <taxon>Vertebrata</taxon>
        <taxon>Euteleostomi</taxon>
        <taxon>Actinopterygii</taxon>
        <taxon>Neopterygii</taxon>
        <taxon>Teleostei</taxon>
        <taxon>Protacanthopterygii</taxon>
        <taxon>Salmoniformes</taxon>
        <taxon>Salmonidae</taxon>
        <taxon>Salmoninae</taxon>
        <taxon>Oncorhynchus</taxon>
    </lineage>
</organism>
<protein>
    <submittedName>
        <fullName evidence="1">Uncharacterized protein</fullName>
    </submittedName>
</protein>
<name>A0A060WC28_ONCMY</name>
<evidence type="ECO:0000313" key="2">
    <source>
        <dbReference type="Proteomes" id="UP000193380"/>
    </source>
</evidence>
<accession>A0A060WC28</accession>
<dbReference type="STRING" id="8022.A0A060WC28"/>
<evidence type="ECO:0000313" key="1">
    <source>
        <dbReference type="EMBL" id="CDQ62115.1"/>
    </source>
</evidence>
<dbReference type="AlphaFoldDB" id="A0A060WC28"/>
<sequence length="106" mass="11911">MLPLCFLLRKHGIQFNCYASMQFYIKTTLDSLSSINTPTSCLDDIKAWMSINRRQLNNTKTEAILIGTHHLTKTSPITTLTLGSYSTSHCPPTISYWTPPSLSQTT</sequence>
<proteinExistence type="predicted"/>
<reference evidence="1" key="1">
    <citation type="journal article" date="2014" name="Nat. Commun.">
        <title>The rainbow trout genome provides novel insights into evolution after whole-genome duplication in vertebrates.</title>
        <authorList>
            <person name="Berthelot C."/>
            <person name="Brunet F."/>
            <person name="Chalopin D."/>
            <person name="Juanchich A."/>
            <person name="Bernard M."/>
            <person name="Noel B."/>
            <person name="Bento P."/>
            <person name="Da Silva C."/>
            <person name="Labadie K."/>
            <person name="Alberti A."/>
            <person name="Aury J.M."/>
            <person name="Louis A."/>
            <person name="Dehais P."/>
            <person name="Bardou P."/>
            <person name="Montfort J."/>
            <person name="Klopp C."/>
            <person name="Cabau C."/>
            <person name="Gaspin C."/>
            <person name="Thorgaard G.H."/>
            <person name="Boussaha M."/>
            <person name="Quillet E."/>
            <person name="Guyomard R."/>
            <person name="Galiana D."/>
            <person name="Bobe J."/>
            <person name="Volff J.N."/>
            <person name="Genet C."/>
            <person name="Wincker P."/>
            <person name="Jaillon O."/>
            <person name="Roest Crollius H."/>
            <person name="Guiguen Y."/>
        </authorList>
    </citation>
    <scope>NUCLEOTIDE SEQUENCE [LARGE SCALE GENOMIC DNA]</scope>
</reference>
<dbReference type="EMBL" id="FR904397">
    <property type="protein sequence ID" value="CDQ62115.1"/>
    <property type="molecule type" value="Genomic_DNA"/>
</dbReference>
<reference evidence="1" key="2">
    <citation type="submission" date="2014-03" db="EMBL/GenBank/DDBJ databases">
        <authorList>
            <person name="Genoscope - CEA"/>
        </authorList>
    </citation>
    <scope>NUCLEOTIDE SEQUENCE</scope>
</reference>
<gene>
    <name evidence="1" type="ORF">GSONMT00066564001</name>
</gene>
<dbReference type="Proteomes" id="UP000193380">
    <property type="component" value="Unassembled WGS sequence"/>
</dbReference>